<dbReference type="RefSeq" id="WP_114643295.1">
    <property type="nucleotide sequence ID" value="NZ_JAACIO010000027.1"/>
</dbReference>
<dbReference type="PROSITE" id="PS51186">
    <property type="entry name" value="GNAT"/>
    <property type="match status" value="1"/>
</dbReference>
<evidence type="ECO:0000313" key="2">
    <source>
        <dbReference type="EMBL" id="REI39915.1"/>
    </source>
</evidence>
<comment type="caution">
    <text evidence="2">The sequence shown here is derived from an EMBL/GenBank/DDBJ whole genome shotgun (WGS) entry which is preliminary data.</text>
</comment>
<dbReference type="Pfam" id="PF13508">
    <property type="entry name" value="Acetyltransf_7"/>
    <property type="match status" value="1"/>
</dbReference>
<evidence type="ECO:0000313" key="3">
    <source>
        <dbReference type="Proteomes" id="UP000263486"/>
    </source>
</evidence>
<dbReference type="EMBL" id="QUAJ01000028">
    <property type="protein sequence ID" value="REI39915.1"/>
    <property type="molecule type" value="Genomic_DNA"/>
</dbReference>
<dbReference type="Proteomes" id="UP000263486">
    <property type="component" value="Unassembled WGS sequence"/>
</dbReference>
<dbReference type="InterPro" id="IPR000182">
    <property type="entry name" value="GNAT_dom"/>
</dbReference>
<dbReference type="Gene3D" id="3.40.630.30">
    <property type="match status" value="1"/>
</dbReference>
<dbReference type="CDD" id="cd04301">
    <property type="entry name" value="NAT_SF"/>
    <property type="match status" value="1"/>
</dbReference>
<organism evidence="2 3">
    <name type="scientific">Psychrilyobacter piezotolerans</name>
    <dbReference type="NCBI Taxonomy" id="2293438"/>
    <lineage>
        <taxon>Bacteria</taxon>
        <taxon>Fusobacteriati</taxon>
        <taxon>Fusobacteriota</taxon>
        <taxon>Fusobacteriia</taxon>
        <taxon>Fusobacteriales</taxon>
        <taxon>Fusobacteriaceae</taxon>
        <taxon>Psychrilyobacter</taxon>
    </lineage>
</organism>
<accession>A0ABX9KEU3</accession>
<sequence length="145" mass="16999">MRIEKLDEKHLKECSVMYIETFNSEPWNDKWDEVTSYLRLKDIYDTPGFFGLVVLDGVELKGAVFGNIEQWFEGYMYNLKEMFVKKDNKGSGIGTRLISELERLLKEEGVNSINLFTSRGDLTEKFYIKNGFITEENMIMMHKSI</sequence>
<feature type="domain" description="N-acetyltransferase" evidence="1">
    <location>
        <begin position="1"/>
        <end position="145"/>
    </location>
</feature>
<evidence type="ECO:0000259" key="1">
    <source>
        <dbReference type="PROSITE" id="PS51186"/>
    </source>
</evidence>
<keyword evidence="3" id="KW-1185">Reference proteome</keyword>
<proteinExistence type="predicted"/>
<gene>
    <name evidence="2" type="ORF">DYH56_12930</name>
</gene>
<reference evidence="2 3" key="1">
    <citation type="submission" date="2018-08" db="EMBL/GenBank/DDBJ databases">
        <title>Draft genome sequence of Psychrilyobacter sp. strain SD5 isolated from Black Sea water.</title>
        <authorList>
            <person name="Yadav S."/>
            <person name="Villanueva L."/>
            <person name="Damste J.S.S."/>
        </authorList>
    </citation>
    <scope>NUCLEOTIDE SEQUENCE [LARGE SCALE GENOMIC DNA]</scope>
    <source>
        <strain evidence="2 3">SD5</strain>
    </source>
</reference>
<name>A0ABX9KEU3_9FUSO</name>
<protein>
    <submittedName>
        <fullName evidence="2">GNAT family N-acetyltransferase</fullName>
    </submittedName>
</protein>
<dbReference type="SUPFAM" id="SSF55729">
    <property type="entry name" value="Acyl-CoA N-acyltransferases (Nat)"/>
    <property type="match status" value="1"/>
</dbReference>
<dbReference type="InterPro" id="IPR016181">
    <property type="entry name" value="Acyl_CoA_acyltransferase"/>
</dbReference>